<evidence type="ECO:0000313" key="3">
    <source>
        <dbReference type="Proteomes" id="UP000291022"/>
    </source>
</evidence>
<name>A0A452R4Z6_URSAM</name>
<evidence type="ECO:0000259" key="1">
    <source>
        <dbReference type="Pfam" id="PF00021"/>
    </source>
</evidence>
<dbReference type="AlphaFoldDB" id="A0A452R4Z6"/>
<sequence length="121" mass="14026">MSSVQQSCSDDLPHFLLLPHYFLHDYDGATLCMVCNNFKKGHCLRGKGNCTMEQGPGCRTRDFFIFTERDGWRYNHTQLDCSDHCLSANFRAGALRILSFCCKGQDFCNRYQGNGWKWKPR</sequence>
<dbReference type="OMA" id="TLCMVCN"/>
<keyword evidence="3" id="KW-1185">Reference proteome</keyword>
<dbReference type="Proteomes" id="UP000291022">
    <property type="component" value="Unassembled WGS sequence"/>
</dbReference>
<dbReference type="InterPro" id="IPR059168">
    <property type="entry name" value="PATE2-like_ECD_3FTx"/>
</dbReference>
<feature type="domain" description="UPAR/Ly6" evidence="1">
    <location>
        <begin position="30"/>
        <end position="110"/>
    </location>
</feature>
<dbReference type="GeneTree" id="ENSGT00510000050146"/>
<accession>A0A452R4Z6</accession>
<dbReference type="Ensembl" id="ENSUAMT00000014980.1">
    <property type="protein sequence ID" value="ENSUAMP00000013357.1"/>
    <property type="gene ID" value="ENSUAMG00000010745.1"/>
</dbReference>
<dbReference type="Pfam" id="PF00021">
    <property type="entry name" value="UPAR_LY6"/>
    <property type="match status" value="1"/>
</dbReference>
<proteinExistence type="predicted"/>
<dbReference type="CDD" id="cd23578">
    <property type="entry name" value="TFP_LU_ECD_PATE2"/>
    <property type="match status" value="1"/>
</dbReference>
<organism evidence="2 3">
    <name type="scientific">Ursus americanus</name>
    <name type="common">American black bear</name>
    <name type="synonym">Euarctos americanus</name>
    <dbReference type="NCBI Taxonomy" id="9643"/>
    <lineage>
        <taxon>Eukaryota</taxon>
        <taxon>Metazoa</taxon>
        <taxon>Chordata</taxon>
        <taxon>Craniata</taxon>
        <taxon>Vertebrata</taxon>
        <taxon>Euteleostomi</taxon>
        <taxon>Mammalia</taxon>
        <taxon>Eutheria</taxon>
        <taxon>Laurasiatheria</taxon>
        <taxon>Carnivora</taxon>
        <taxon>Caniformia</taxon>
        <taxon>Ursidae</taxon>
        <taxon>Ursus</taxon>
    </lineage>
</organism>
<reference evidence="2" key="3">
    <citation type="submission" date="2025-09" db="UniProtKB">
        <authorList>
            <consortium name="Ensembl"/>
        </authorList>
    </citation>
    <scope>IDENTIFICATION</scope>
</reference>
<evidence type="ECO:0000313" key="2">
    <source>
        <dbReference type="Ensembl" id="ENSUAMP00000013357.1"/>
    </source>
</evidence>
<reference evidence="2" key="2">
    <citation type="submission" date="2025-08" db="UniProtKB">
        <authorList>
            <consortium name="Ensembl"/>
        </authorList>
    </citation>
    <scope>IDENTIFICATION</scope>
</reference>
<reference evidence="3" key="1">
    <citation type="submission" date="2016-06" db="EMBL/GenBank/DDBJ databases">
        <title>De novo assembly and RNA-Seq shows season-dependent expression and editing in black bear kidneys.</title>
        <authorList>
            <person name="Korstanje R."/>
            <person name="Srivastava A."/>
            <person name="Sarsani V.K."/>
            <person name="Sheehan S.M."/>
            <person name="Seger R.L."/>
            <person name="Barter M.E."/>
            <person name="Lindqvist C."/>
            <person name="Brody L.C."/>
            <person name="Mullikin J.C."/>
        </authorList>
    </citation>
    <scope>NUCLEOTIDE SEQUENCE [LARGE SCALE GENOMIC DNA]</scope>
</reference>
<dbReference type="InterPro" id="IPR016054">
    <property type="entry name" value="LY6_UPA_recep-like"/>
</dbReference>
<protein>
    <recommendedName>
        <fullName evidence="1">UPAR/Ly6 domain-containing protein</fullName>
    </recommendedName>
</protein>